<evidence type="ECO:0000256" key="3">
    <source>
        <dbReference type="ARBA" id="ARBA00011048"/>
    </source>
</evidence>
<evidence type="ECO:0000256" key="5">
    <source>
        <dbReference type="ARBA" id="ARBA00022643"/>
    </source>
</evidence>
<dbReference type="Gene3D" id="3.40.50.720">
    <property type="entry name" value="NAD(P)-binding Rossmann-like Domain"/>
    <property type="match status" value="1"/>
</dbReference>
<evidence type="ECO:0008006" key="13">
    <source>
        <dbReference type="Google" id="ProtNLM"/>
    </source>
</evidence>
<keyword evidence="4" id="KW-0285">Flavoprotein</keyword>
<organism evidence="12">
    <name type="scientific">marine metagenome</name>
    <dbReference type="NCBI Taxonomy" id="408172"/>
    <lineage>
        <taxon>unclassified sequences</taxon>
        <taxon>metagenomes</taxon>
        <taxon>ecological metagenomes</taxon>
    </lineage>
</organism>
<evidence type="ECO:0000259" key="10">
    <source>
        <dbReference type="Pfam" id="PF00724"/>
    </source>
</evidence>
<feature type="domain" description="FAD/NAD(P)-binding" evidence="11">
    <location>
        <begin position="383"/>
        <end position="612"/>
    </location>
</feature>
<dbReference type="InterPro" id="IPR036188">
    <property type="entry name" value="FAD/NAD-bd_sf"/>
</dbReference>
<evidence type="ECO:0000256" key="7">
    <source>
        <dbReference type="ARBA" id="ARBA00023002"/>
    </source>
</evidence>
<feature type="non-terminal residue" evidence="12">
    <location>
        <position position="1"/>
    </location>
</feature>
<dbReference type="Pfam" id="PF07992">
    <property type="entry name" value="Pyr_redox_2"/>
    <property type="match status" value="1"/>
</dbReference>
<comment type="cofactor">
    <cofactor evidence="1">
        <name>FMN</name>
        <dbReference type="ChEBI" id="CHEBI:58210"/>
    </cofactor>
</comment>
<name>A0A381WUV0_9ZZZZ</name>
<accession>A0A381WUV0</accession>
<dbReference type="InterPro" id="IPR023753">
    <property type="entry name" value="FAD/NAD-binding_dom"/>
</dbReference>
<dbReference type="SUPFAM" id="SSF51395">
    <property type="entry name" value="FMN-linked oxidoreductases"/>
    <property type="match status" value="1"/>
</dbReference>
<dbReference type="SUPFAM" id="SSF51905">
    <property type="entry name" value="FAD/NAD(P)-binding domain"/>
    <property type="match status" value="1"/>
</dbReference>
<evidence type="ECO:0000256" key="9">
    <source>
        <dbReference type="ARBA" id="ARBA00023014"/>
    </source>
</evidence>
<protein>
    <recommendedName>
        <fullName evidence="13">NADH:flavin oxidoreductase/NADH oxidase N-terminal domain-containing protein</fullName>
    </recommendedName>
</protein>
<evidence type="ECO:0000256" key="1">
    <source>
        <dbReference type="ARBA" id="ARBA00001917"/>
    </source>
</evidence>
<dbReference type="Gene3D" id="3.50.50.60">
    <property type="entry name" value="FAD/NAD(P)-binding domain"/>
    <property type="match status" value="1"/>
</dbReference>
<dbReference type="InterPro" id="IPR013785">
    <property type="entry name" value="Aldolase_TIM"/>
</dbReference>
<keyword evidence="5" id="KW-0288">FMN</keyword>
<keyword evidence="9" id="KW-0411">Iron-sulfur</keyword>
<dbReference type="Gene3D" id="3.20.20.70">
    <property type="entry name" value="Aldolase class I"/>
    <property type="match status" value="1"/>
</dbReference>
<comment type="cofactor">
    <cofactor evidence="2">
        <name>[4Fe-4S] cluster</name>
        <dbReference type="ChEBI" id="CHEBI:49883"/>
    </cofactor>
</comment>
<evidence type="ECO:0000259" key="11">
    <source>
        <dbReference type="Pfam" id="PF07992"/>
    </source>
</evidence>
<dbReference type="AlphaFoldDB" id="A0A381WUV0"/>
<feature type="domain" description="NADH:flavin oxidoreductase/NADH oxidase N-terminal" evidence="10">
    <location>
        <begin position="5"/>
        <end position="334"/>
    </location>
</feature>
<evidence type="ECO:0000256" key="6">
    <source>
        <dbReference type="ARBA" id="ARBA00022723"/>
    </source>
</evidence>
<dbReference type="Pfam" id="PF00724">
    <property type="entry name" value="Oxidored_FMN"/>
    <property type="match status" value="1"/>
</dbReference>
<dbReference type="GO" id="GO:0008670">
    <property type="term" value="F:2,4-dienoyl-CoA reductase (NADPH) activity"/>
    <property type="evidence" value="ECO:0007669"/>
    <property type="project" value="TreeGrafter"/>
</dbReference>
<dbReference type="InterPro" id="IPR001155">
    <property type="entry name" value="OxRdtase_FMN_N"/>
</dbReference>
<dbReference type="PANTHER" id="PTHR42917:SF2">
    <property type="entry name" value="2,4-DIENOYL-COA REDUCTASE [(2E)-ENOYL-COA-PRODUCING]"/>
    <property type="match status" value="1"/>
</dbReference>
<dbReference type="GO" id="GO:0010181">
    <property type="term" value="F:FMN binding"/>
    <property type="evidence" value="ECO:0007669"/>
    <property type="project" value="InterPro"/>
</dbReference>
<dbReference type="SUPFAM" id="SSF51971">
    <property type="entry name" value="Nucleotide-binding domain"/>
    <property type="match status" value="1"/>
</dbReference>
<keyword evidence="6" id="KW-0479">Metal-binding</keyword>
<gene>
    <name evidence="12" type="ORF">METZ01_LOCUS108892</name>
</gene>
<dbReference type="GO" id="GO:0051536">
    <property type="term" value="F:iron-sulfur cluster binding"/>
    <property type="evidence" value="ECO:0007669"/>
    <property type="project" value="UniProtKB-KW"/>
</dbReference>
<evidence type="ECO:0000256" key="2">
    <source>
        <dbReference type="ARBA" id="ARBA00001966"/>
    </source>
</evidence>
<reference evidence="12" key="1">
    <citation type="submission" date="2018-05" db="EMBL/GenBank/DDBJ databases">
        <authorList>
            <person name="Lanie J.A."/>
            <person name="Ng W.-L."/>
            <person name="Kazmierczak K.M."/>
            <person name="Andrzejewski T.M."/>
            <person name="Davidsen T.M."/>
            <person name="Wayne K.J."/>
            <person name="Tettelin H."/>
            <person name="Glass J.I."/>
            <person name="Rusch D."/>
            <person name="Podicherti R."/>
            <person name="Tsui H.-C.T."/>
            <person name="Winkler M.E."/>
        </authorList>
    </citation>
    <scope>NUCLEOTIDE SEQUENCE</scope>
</reference>
<proteinExistence type="inferred from homology"/>
<dbReference type="PANTHER" id="PTHR42917">
    <property type="entry name" value="2,4-DIENOYL-COA REDUCTASE"/>
    <property type="match status" value="1"/>
</dbReference>
<sequence>VFPHLFSEITIGGCTIPNRIVSPGHHTYLSDREPNEELVAYHRARATGGTGLIISEVVAVHATATFSHNLLVATDRSVIPAFSRLTKACHDQGSRIFAQLFHPGREIVHVPDGLLPIAWAPSAVPNERFHIMPKPMPVSLIKDVVSGYGNAASILAEAGFDGFEIVASHGYLPAQFLNSRVNQRDDQYGGDADRRLKFVRDVVTAIRGRVPDHVLGLRISGTEMDTQGLTEEEVGQVCQAISQDIDYFSVTAGSSSGLGSAVHIAPPMGMAPGYTAPLAGTIRRTTGVPVIVTGRINQPQVAEQILARGEADLCGMNRALICDPGMPGKAKTGQSNHIRACIGCNQACIGRAQKGLGISCIQNPTSGRELEYAKLPPVTKHKQIIVAGGGPAGMKAAAVAAKRGHEVLLVERDQWLGGQARLAQRLPGREEFGGIIDNLEREMIEAGVTVVTNTSITAEWLQGKPVDVLIGATGAAPYKPDLEGLCQPHVLTAWEVLEDEVNVGTSVAIADWRSDWIGIGVAEKLARAGSSVTLFVNAAMAGETIENYTRNHYLGRLHNLNVKIHTHARLFGTDYPTVYFQDTLTDEPIVIDEIDTLVLSLGHSADQTLERELAGSNIELHSIGDCVAPRTAEEAVYEGLQKGWSI</sequence>
<evidence type="ECO:0000313" key="12">
    <source>
        <dbReference type="EMBL" id="SVA56038.1"/>
    </source>
</evidence>
<dbReference type="GO" id="GO:0033543">
    <property type="term" value="P:fatty acid beta-oxidation, unsaturated, even number, reductase/isomerase pathway"/>
    <property type="evidence" value="ECO:0007669"/>
    <property type="project" value="TreeGrafter"/>
</dbReference>
<dbReference type="EMBL" id="UINC01012890">
    <property type="protein sequence ID" value="SVA56038.1"/>
    <property type="molecule type" value="Genomic_DNA"/>
</dbReference>
<evidence type="ECO:0000256" key="8">
    <source>
        <dbReference type="ARBA" id="ARBA00023004"/>
    </source>
</evidence>
<keyword evidence="8" id="KW-0408">Iron</keyword>
<comment type="similarity">
    <text evidence="3">In the N-terminal section; belongs to the NADH:flavin oxidoreductase/NADH oxidase family.</text>
</comment>
<dbReference type="PRINTS" id="PR00368">
    <property type="entry name" value="FADPNR"/>
</dbReference>
<dbReference type="InterPro" id="IPR051793">
    <property type="entry name" value="NADH:flavin_oxidoreductase"/>
</dbReference>
<dbReference type="GO" id="GO:0046872">
    <property type="term" value="F:metal ion binding"/>
    <property type="evidence" value="ECO:0007669"/>
    <property type="project" value="UniProtKB-KW"/>
</dbReference>
<keyword evidence="7" id="KW-0560">Oxidoreductase</keyword>
<evidence type="ECO:0000256" key="4">
    <source>
        <dbReference type="ARBA" id="ARBA00022630"/>
    </source>
</evidence>